<proteinExistence type="predicted"/>
<dbReference type="RefSeq" id="WP_089684899.1">
    <property type="nucleotide sequence ID" value="NZ_FNFO01000008.1"/>
</dbReference>
<protein>
    <submittedName>
        <fullName evidence="4">Repeat domain-containing protein</fullName>
    </submittedName>
</protein>
<dbReference type="InterPro" id="IPR027039">
    <property type="entry name" value="Crtac1"/>
</dbReference>
<evidence type="ECO:0000259" key="3">
    <source>
        <dbReference type="Pfam" id="PF07593"/>
    </source>
</evidence>
<dbReference type="STRING" id="1075417.SAMN05421823_10878"/>
<keyword evidence="1 2" id="KW-0732">Signal</keyword>
<feature type="signal peptide" evidence="2">
    <location>
        <begin position="1"/>
        <end position="27"/>
    </location>
</feature>
<feature type="chain" id="PRO_5011495634" evidence="2">
    <location>
        <begin position="28"/>
        <end position="1096"/>
    </location>
</feature>
<dbReference type="EMBL" id="FNFO01000008">
    <property type="protein sequence ID" value="SDL77351.1"/>
    <property type="molecule type" value="Genomic_DNA"/>
</dbReference>
<reference evidence="4 5" key="1">
    <citation type="submission" date="2016-10" db="EMBL/GenBank/DDBJ databases">
        <authorList>
            <person name="de Groot N.N."/>
        </authorList>
    </citation>
    <scope>NUCLEOTIDE SEQUENCE [LARGE SCALE GENOMIC DNA]</scope>
    <source>
        <strain evidence="4 5">DSM 25186</strain>
    </source>
</reference>
<dbReference type="Pfam" id="PF13517">
    <property type="entry name" value="FG-GAP_3"/>
    <property type="match status" value="5"/>
</dbReference>
<dbReference type="Proteomes" id="UP000198510">
    <property type="component" value="Unassembled WGS sequence"/>
</dbReference>
<gene>
    <name evidence="4" type="ORF">SAMN05421823_10878</name>
</gene>
<dbReference type="Gene3D" id="2.130.10.130">
    <property type="entry name" value="Integrin alpha, N-terminal"/>
    <property type="match status" value="5"/>
</dbReference>
<dbReference type="InterPro" id="IPR028994">
    <property type="entry name" value="Integrin_alpha_N"/>
</dbReference>
<dbReference type="InterPro" id="IPR013517">
    <property type="entry name" value="FG-GAP"/>
</dbReference>
<dbReference type="OrthoDB" id="1488345at2"/>
<sequence length="1096" mass="121118">MMKRCFWGSWVALAGSLAGCSSPSAPHEEKTDPLFVEQAPKATGVTFANRVVQEGDNNVLSYPYFFNGGGVAVGDLNNDGLPDLYFTGNQVPNRLYLNKGNFEFEDITERAGVVVPEGWKTGVTLADVNGDGWLDLYVCRSAVGDPTLRRNLLFINNQDLTFTERAADFGLADEGYSTHAAFFDYDHDGDLDLFVLNHSLPKYAGFSKLMATYKQETNPRFASQLYRNDGGAFTNVTEAAGITGNVLSFGLGLAVADLNDDGWQDVYVSNDFNEEDYLFLNQQNGTFRNVLRDAMGHTSLFSMGSDVADINNDGRPDLLTLDMLPETNERIKLSSGDDNFDKYRQLLRADFHPQTMRNMLQLNQGVQPSGVPLFAEVGQLAGISNTDWSWAALFADFDGDGWKDLFISNGYDKDYTNMQFLKYMVDERVKAQRTGQQPTMQQILDSIPSIQVGNYLFRNTGPELGFAKVSQEWGIDRAFKSNGAAYADLDEDGDLDLIINTLNEPAVLYRNQAVEQQRARFLRIDLREKNEGQPLVGTKVWVHQGERTQFQEFSPVRGYQSCMDVPLSFGLGADSTVDSVRVVYPDARMQVFRPVDPQRLLAPDYQEATQRYTPPVPTFPLFTTETLGGWTHTPVDTNDFKRQLLLPYQFSYSGPRLAVGDIDGDGRNDFYACGAKDQPGALWQQQANGSFQHLSIPAWEADRASQDEDALFFDADGDGDLDLYVVSGGYGFAPGDPALHDRLYLNDGSGQFTKASDALPTETDAGSCVATLDLNGDGALDLFVGNRFVPGQYPIPAASQFLLNDGRGHFTATAKDLGMVCDAQPADVNGDGKPDLIVVGEWTPIRIFLSQGDQVSEQPQELPETQGWWNCVLAEDFDQDGDIDLIVGNYGQNAQFQASSERPVTLTYADFDDNGQVDPFLNYFVGEQTYPFASRDEALGQINGLKKKYLNYTSYANTTLPKMFSEQELAGATTLEANELRTLYFENQGGQFIKRALPVELQFSPVFALLAFDYDQDGDLDLLAGGNITQARVRVGPTDANHVQLFQNQDGAFTYQGTLGLTGDVRDVQALDAERVLIGVNGGPLRVAKVLRQESL</sequence>
<accession>A0A1G9MTL7</accession>
<dbReference type="PROSITE" id="PS51257">
    <property type="entry name" value="PROKAR_LIPOPROTEIN"/>
    <property type="match status" value="1"/>
</dbReference>
<organism evidence="4 5">
    <name type="scientific">Catalinimonas alkaloidigena</name>
    <dbReference type="NCBI Taxonomy" id="1075417"/>
    <lineage>
        <taxon>Bacteria</taxon>
        <taxon>Pseudomonadati</taxon>
        <taxon>Bacteroidota</taxon>
        <taxon>Cytophagia</taxon>
        <taxon>Cytophagales</taxon>
        <taxon>Catalimonadaceae</taxon>
        <taxon>Catalinimonas</taxon>
    </lineage>
</organism>
<dbReference type="Pfam" id="PF07593">
    <property type="entry name" value="UnbV_ASPIC"/>
    <property type="match status" value="1"/>
</dbReference>
<feature type="domain" description="ASPIC/UnbV" evidence="3">
    <location>
        <begin position="536"/>
        <end position="601"/>
    </location>
</feature>
<evidence type="ECO:0000313" key="4">
    <source>
        <dbReference type="EMBL" id="SDL77351.1"/>
    </source>
</evidence>
<evidence type="ECO:0000256" key="2">
    <source>
        <dbReference type="SAM" id="SignalP"/>
    </source>
</evidence>
<evidence type="ECO:0000256" key="1">
    <source>
        <dbReference type="ARBA" id="ARBA00022729"/>
    </source>
</evidence>
<dbReference type="PANTHER" id="PTHR16026:SF0">
    <property type="entry name" value="CARTILAGE ACIDIC PROTEIN 1"/>
    <property type="match status" value="1"/>
</dbReference>
<dbReference type="SUPFAM" id="SSF69318">
    <property type="entry name" value="Integrin alpha N-terminal domain"/>
    <property type="match status" value="3"/>
</dbReference>
<dbReference type="InterPro" id="IPR011519">
    <property type="entry name" value="UnbV_ASPIC"/>
</dbReference>
<dbReference type="PANTHER" id="PTHR16026">
    <property type="entry name" value="CARTILAGE ACIDIC PROTEIN 1"/>
    <property type="match status" value="1"/>
</dbReference>
<name>A0A1G9MTL7_9BACT</name>
<keyword evidence="5" id="KW-1185">Reference proteome</keyword>
<evidence type="ECO:0000313" key="5">
    <source>
        <dbReference type="Proteomes" id="UP000198510"/>
    </source>
</evidence>
<dbReference type="AlphaFoldDB" id="A0A1G9MTL7"/>